<keyword evidence="2" id="KW-1185">Reference proteome</keyword>
<dbReference type="AlphaFoldDB" id="A0A2P6QPS3"/>
<protein>
    <submittedName>
        <fullName evidence="1">Uncharacterized protein</fullName>
    </submittedName>
</protein>
<organism evidence="1 2">
    <name type="scientific">Rosa chinensis</name>
    <name type="common">China rose</name>
    <dbReference type="NCBI Taxonomy" id="74649"/>
    <lineage>
        <taxon>Eukaryota</taxon>
        <taxon>Viridiplantae</taxon>
        <taxon>Streptophyta</taxon>
        <taxon>Embryophyta</taxon>
        <taxon>Tracheophyta</taxon>
        <taxon>Spermatophyta</taxon>
        <taxon>Magnoliopsida</taxon>
        <taxon>eudicotyledons</taxon>
        <taxon>Gunneridae</taxon>
        <taxon>Pentapetalae</taxon>
        <taxon>rosids</taxon>
        <taxon>fabids</taxon>
        <taxon>Rosales</taxon>
        <taxon>Rosaceae</taxon>
        <taxon>Rosoideae</taxon>
        <taxon>Rosoideae incertae sedis</taxon>
        <taxon>Rosa</taxon>
    </lineage>
</organism>
<gene>
    <name evidence="1" type="ORF">RchiOBHm_Chr4g0388401</name>
</gene>
<name>A0A2P6QPS3_ROSCH</name>
<accession>A0A2P6QPS3</accession>
<proteinExistence type="predicted"/>
<sequence length="83" mass="9512">MKVKMITCLNTVMASKGISRGTKRILREYDVESRDSQEKIQQICTTQNSAVRRTESDHLCFGGNEDRPVNSKRWKTCTCILCI</sequence>
<dbReference type="EMBL" id="PDCK01000042">
    <property type="protein sequence ID" value="PRQ36163.1"/>
    <property type="molecule type" value="Genomic_DNA"/>
</dbReference>
<evidence type="ECO:0000313" key="1">
    <source>
        <dbReference type="EMBL" id="PRQ36163.1"/>
    </source>
</evidence>
<evidence type="ECO:0000313" key="2">
    <source>
        <dbReference type="Proteomes" id="UP000238479"/>
    </source>
</evidence>
<dbReference type="Gramene" id="PRQ36163">
    <property type="protein sequence ID" value="PRQ36163"/>
    <property type="gene ID" value="RchiOBHm_Chr4g0388401"/>
</dbReference>
<comment type="caution">
    <text evidence="1">The sequence shown here is derived from an EMBL/GenBank/DDBJ whole genome shotgun (WGS) entry which is preliminary data.</text>
</comment>
<dbReference type="Proteomes" id="UP000238479">
    <property type="component" value="Chromosome 4"/>
</dbReference>
<reference evidence="1 2" key="1">
    <citation type="journal article" date="2018" name="Nat. Genet.">
        <title>The Rosa genome provides new insights in the design of modern roses.</title>
        <authorList>
            <person name="Bendahmane M."/>
        </authorList>
    </citation>
    <scope>NUCLEOTIDE SEQUENCE [LARGE SCALE GENOMIC DNA]</scope>
    <source>
        <strain evidence="2">cv. Old Blush</strain>
    </source>
</reference>